<proteinExistence type="predicted"/>
<accession>A0A397VSD6</accession>
<dbReference type="OrthoDB" id="10641970at2759"/>
<feature type="region of interest" description="Disordered" evidence="1">
    <location>
        <begin position="327"/>
        <end position="362"/>
    </location>
</feature>
<evidence type="ECO:0000313" key="3">
    <source>
        <dbReference type="Proteomes" id="UP000266673"/>
    </source>
</evidence>
<feature type="compositionally biased region" description="Basic and acidic residues" evidence="1">
    <location>
        <begin position="104"/>
        <end position="120"/>
    </location>
</feature>
<protein>
    <submittedName>
        <fullName evidence="2">Uncharacterized protein</fullName>
    </submittedName>
</protein>
<gene>
    <name evidence="2" type="ORF">C2G38_2168078</name>
</gene>
<sequence>MESRRNKLEEVELKVVPMKSNDKIKEFSKIKVSEVDNEKDKEVKLERDIRPTIYLDVLDTYYGLDEEELFDDTEFVSNKEQENAFEVLLKEVATECDTLVQKLARGEKEPTREPRSKINADEDEEKNSTEIVDNLKVLTEKEKLDRACEVWVKKVKEFQGTATRNNGKVEEPTERIFDGIYGEVKKNEDKEVKIEMELLLTYPKLVTVDNTENVRDPEGGQTEIEIEKDGNKVFEIDEEEAWKTEEEEKVKIERKGRIRISSNIEHENGRVDDDNRKADECKTYHNTTSMDNGGTVKDDNDNKTVVEEDEDIAVDIEKRLTEKKRNHAYNELTAKKERKTLAGNDDDKKEEKNAGTEKSLKKETLSRVCEKKRLGLDDGVEEMVAVDKFENNHIQPEDQFQGSMVRGMDICVKSNRSDGIILVRKMVDDEKEGRESGGLPELDRITIQNIECAKNGEVVTPEVDEFRRTNSEVNKTTRRELAETEDRSNDELGVRIEEACEWYLKSTEDANSADQFDPGGSKIR</sequence>
<keyword evidence="3" id="KW-1185">Reference proteome</keyword>
<evidence type="ECO:0000256" key="1">
    <source>
        <dbReference type="SAM" id="MobiDB-lite"/>
    </source>
</evidence>
<comment type="caution">
    <text evidence="2">The sequence shown here is derived from an EMBL/GenBank/DDBJ whole genome shotgun (WGS) entry which is preliminary data.</text>
</comment>
<feature type="region of interest" description="Disordered" evidence="1">
    <location>
        <begin position="470"/>
        <end position="492"/>
    </location>
</feature>
<name>A0A397VSD6_9GLOM</name>
<feature type="region of interest" description="Disordered" evidence="1">
    <location>
        <begin position="103"/>
        <end position="126"/>
    </location>
</feature>
<dbReference type="Proteomes" id="UP000266673">
    <property type="component" value="Unassembled WGS sequence"/>
</dbReference>
<dbReference type="AlphaFoldDB" id="A0A397VSD6"/>
<evidence type="ECO:0000313" key="2">
    <source>
        <dbReference type="EMBL" id="RIB24651.1"/>
    </source>
</evidence>
<feature type="compositionally biased region" description="Basic and acidic residues" evidence="1">
    <location>
        <begin position="345"/>
        <end position="362"/>
    </location>
</feature>
<organism evidence="2 3">
    <name type="scientific">Gigaspora rosea</name>
    <dbReference type="NCBI Taxonomy" id="44941"/>
    <lineage>
        <taxon>Eukaryota</taxon>
        <taxon>Fungi</taxon>
        <taxon>Fungi incertae sedis</taxon>
        <taxon>Mucoromycota</taxon>
        <taxon>Glomeromycotina</taxon>
        <taxon>Glomeromycetes</taxon>
        <taxon>Diversisporales</taxon>
        <taxon>Gigasporaceae</taxon>
        <taxon>Gigaspora</taxon>
    </lineage>
</organism>
<dbReference type="EMBL" id="QKWP01000208">
    <property type="protein sequence ID" value="RIB24651.1"/>
    <property type="molecule type" value="Genomic_DNA"/>
</dbReference>
<reference evidence="2 3" key="1">
    <citation type="submission" date="2018-06" db="EMBL/GenBank/DDBJ databases">
        <title>Comparative genomics reveals the genomic features of Rhizophagus irregularis, R. cerebriforme, R. diaphanum and Gigaspora rosea, and their symbiotic lifestyle signature.</title>
        <authorList>
            <person name="Morin E."/>
            <person name="San Clemente H."/>
            <person name="Chen E.C.H."/>
            <person name="De La Providencia I."/>
            <person name="Hainaut M."/>
            <person name="Kuo A."/>
            <person name="Kohler A."/>
            <person name="Murat C."/>
            <person name="Tang N."/>
            <person name="Roy S."/>
            <person name="Loubradou J."/>
            <person name="Henrissat B."/>
            <person name="Grigoriev I.V."/>
            <person name="Corradi N."/>
            <person name="Roux C."/>
            <person name="Martin F.M."/>
        </authorList>
    </citation>
    <scope>NUCLEOTIDE SEQUENCE [LARGE SCALE GENOMIC DNA]</scope>
    <source>
        <strain evidence="2 3">DAOM 194757</strain>
    </source>
</reference>